<evidence type="ECO:0000259" key="3">
    <source>
        <dbReference type="PROSITE" id="PS51186"/>
    </source>
</evidence>
<dbReference type="InterPro" id="IPR050832">
    <property type="entry name" value="Bact_Acetyltransf"/>
</dbReference>
<evidence type="ECO:0000256" key="1">
    <source>
        <dbReference type="ARBA" id="ARBA00022679"/>
    </source>
</evidence>
<dbReference type="InterPro" id="IPR016181">
    <property type="entry name" value="Acyl_CoA_acyltransferase"/>
</dbReference>
<keyword evidence="5" id="KW-1185">Reference proteome</keyword>
<dbReference type="Gene3D" id="3.40.630.30">
    <property type="match status" value="1"/>
</dbReference>
<evidence type="ECO:0000313" key="4">
    <source>
        <dbReference type="EMBL" id="RLP82788.1"/>
    </source>
</evidence>
<dbReference type="PROSITE" id="PS51186">
    <property type="entry name" value="GNAT"/>
    <property type="match status" value="1"/>
</dbReference>
<sequence>MTAVTRPLDPNNPSELTALLTLNNVAVPAVNHLDTHELRTLVETAHLAVAVVDPADPDTILGAVITFAPGADYASENYAWFSARSLDFLYVDRIVVAERARSRGLGPILYAAVFDAARAAGLGTVTCEVNTDPPNPGSLAFHTRLGFEQVGTLSTKGGSVSVALLEAPVR</sequence>
<evidence type="ECO:0000256" key="2">
    <source>
        <dbReference type="ARBA" id="ARBA00023315"/>
    </source>
</evidence>
<dbReference type="Proteomes" id="UP000269438">
    <property type="component" value="Unassembled WGS sequence"/>
</dbReference>
<comment type="caution">
    <text evidence="4">The sequence shown here is derived from an EMBL/GenBank/DDBJ whole genome shotgun (WGS) entry which is preliminary data.</text>
</comment>
<dbReference type="OrthoDB" id="6182349at2"/>
<organism evidence="4 5">
    <name type="scientific">Mycetocola lacteus</name>
    <dbReference type="NCBI Taxonomy" id="76637"/>
    <lineage>
        <taxon>Bacteria</taxon>
        <taxon>Bacillati</taxon>
        <taxon>Actinomycetota</taxon>
        <taxon>Actinomycetes</taxon>
        <taxon>Micrococcales</taxon>
        <taxon>Microbacteriaceae</taxon>
        <taxon>Mycetocola</taxon>
    </lineage>
</organism>
<protein>
    <submittedName>
        <fullName evidence="4">GNAT family N-acetyltransferase</fullName>
    </submittedName>
</protein>
<evidence type="ECO:0000313" key="5">
    <source>
        <dbReference type="Proteomes" id="UP000269438"/>
    </source>
</evidence>
<dbReference type="PIRSF" id="PIRSF028520">
    <property type="entry name" value="UCP028520"/>
    <property type="match status" value="1"/>
</dbReference>
<accession>A0A3L7ATJ9</accession>
<dbReference type="EMBL" id="RCUY01000005">
    <property type="protein sequence ID" value="RLP82788.1"/>
    <property type="molecule type" value="Genomic_DNA"/>
</dbReference>
<keyword evidence="2" id="KW-0012">Acyltransferase</keyword>
<dbReference type="GO" id="GO:0016747">
    <property type="term" value="F:acyltransferase activity, transferring groups other than amino-acyl groups"/>
    <property type="evidence" value="ECO:0007669"/>
    <property type="project" value="InterPro"/>
</dbReference>
<dbReference type="AlphaFoldDB" id="A0A3L7ATJ9"/>
<dbReference type="SUPFAM" id="SSF55729">
    <property type="entry name" value="Acyl-CoA N-acyltransferases (Nat)"/>
    <property type="match status" value="1"/>
</dbReference>
<feature type="domain" description="N-acetyltransferase" evidence="3">
    <location>
        <begin position="3"/>
        <end position="170"/>
    </location>
</feature>
<dbReference type="InterPro" id="IPR000182">
    <property type="entry name" value="GNAT_dom"/>
</dbReference>
<keyword evidence="1 4" id="KW-0808">Transferase</keyword>
<proteinExistence type="predicted"/>
<dbReference type="RefSeq" id="WP_121687947.1">
    <property type="nucleotide sequence ID" value="NZ_RCUY01000005.1"/>
</dbReference>
<dbReference type="Pfam" id="PF00583">
    <property type="entry name" value="Acetyltransf_1"/>
    <property type="match status" value="1"/>
</dbReference>
<dbReference type="PANTHER" id="PTHR43877:SF2">
    <property type="entry name" value="AMINOALKYLPHOSPHONATE N-ACETYLTRANSFERASE-RELATED"/>
    <property type="match status" value="1"/>
</dbReference>
<name>A0A3L7ATJ9_9MICO</name>
<gene>
    <name evidence="4" type="ORF">D9V34_05895</name>
</gene>
<dbReference type="PANTHER" id="PTHR43877">
    <property type="entry name" value="AMINOALKYLPHOSPHONATE N-ACETYLTRANSFERASE-RELATED-RELATED"/>
    <property type="match status" value="1"/>
</dbReference>
<dbReference type="InterPro" id="IPR016890">
    <property type="entry name" value="UCP028520"/>
</dbReference>
<reference evidence="4 5" key="1">
    <citation type="submission" date="2018-10" db="EMBL/GenBank/DDBJ databases">
        <authorList>
            <person name="Li J."/>
        </authorList>
    </citation>
    <scope>NUCLEOTIDE SEQUENCE [LARGE SCALE GENOMIC DNA]</scope>
    <source>
        <strain evidence="4 5">JCM 11654</strain>
    </source>
</reference>